<sequence>MVHNKAPPQSSKIDKYSATKPSADATGSPSALLGESEHSLGELMAFIRDLKGTLEPKHDAVIVEVSLLRADLKKLSDKVTTVESNVAVLRFTNKQLEEQVQYLTKQIEMVTGKVEDQEGRALRNNIRGMGLLREQRATMRNSFWKTLS</sequence>
<evidence type="ECO:0000256" key="1">
    <source>
        <dbReference type="SAM" id="MobiDB-lite"/>
    </source>
</evidence>
<evidence type="ECO:0000313" key="2">
    <source>
        <dbReference type="EMBL" id="KAJ1200905.1"/>
    </source>
</evidence>
<gene>
    <name evidence="2" type="ORF">NDU88_004726</name>
</gene>
<dbReference type="EMBL" id="JANPWB010000003">
    <property type="protein sequence ID" value="KAJ1200905.1"/>
    <property type="molecule type" value="Genomic_DNA"/>
</dbReference>
<comment type="caution">
    <text evidence="2">The sequence shown here is derived from an EMBL/GenBank/DDBJ whole genome shotgun (WGS) entry which is preliminary data.</text>
</comment>
<dbReference type="AlphaFoldDB" id="A0AAV7VK02"/>
<protein>
    <submittedName>
        <fullName evidence="2">Uncharacterized protein</fullName>
    </submittedName>
</protein>
<dbReference type="Gene3D" id="1.20.5.340">
    <property type="match status" value="1"/>
</dbReference>
<keyword evidence="3" id="KW-1185">Reference proteome</keyword>
<evidence type="ECO:0000313" key="3">
    <source>
        <dbReference type="Proteomes" id="UP001066276"/>
    </source>
</evidence>
<name>A0AAV7VK02_PLEWA</name>
<dbReference type="Proteomes" id="UP001066276">
    <property type="component" value="Chromosome 2_1"/>
</dbReference>
<reference evidence="2" key="1">
    <citation type="journal article" date="2022" name="bioRxiv">
        <title>Sequencing and chromosome-scale assembly of the giantPleurodeles waltlgenome.</title>
        <authorList>
            <person name="Brown T."/>
            <person name="Elewa A."/>
            <person name="Iarovenko S."/>
            <person name="Subramanian E."/>
            <person name="Araus A.J."/>
            <person name="Petzold A."/>
            <person name="Susuki M."/>
            <person name="Suzuki K.-i.T."/>
            <person name="Hayashi T."/>
            <person name="Toyoda A."/>
            <person name="Oliveira C."/>
            <person name="Osipova E."/>
            <person name="Leigh N.D."/>
            <person name="Simon A."/>
            <person name="Yun M.H."/>
        </authorList>
    </citation>
    <scope>NUCLEOTIDE SEQUENCE</scope>
    <source>
        <strain evidence="2">20211129_DDA</strain>
        <tissue evidence="2">Liver</tissue>
    </source>
</reference>
<feature type="region of interest" description="Disordered" evidence="1">
    <location>
        <begin position="1"/>
        <end position="33"/>
    </location>
</feature>
<organism evidence="2 3">
    <name type="scientific">Pleurodeles waltl</name>
    <name type="common">Iberian ribbed newt</name>
    <dbReference type="NCBI Taxonomy" id="8319"/>
    <lineage>
        <taxon>Eukaryota</taxon>
        <taxon>Metazoa</taxon>
        <taxon>Chordata</taxon>
        <taxon>Craniata</taxon>
        <taxon>Vertebrata</taxon>
        <taxon>Euteleostomi</taxon>
        <taxon>Amphibia</taxon>
        <taxon>Batrachia</taxon>
        <taxon>Caudata</taxon>
        <taxon>Salamandroidea</taxon>
        <taxon>Salamandridae</taxon>
        <taxon>Pleurodelinae</taxon>
        <taxon>Pleurodeles</taxon>
    </lineage>
</organism>
<accession>A0AAV7VK02</accession>
<proteinExistence type="predicted"/>